<name>A0AAU9FEV0_DROMD</name>
<dbReference type="PANTHER" id="PTHR39948:SF1">
    <property type="entry name" value="GEO11419P1"/>
    <property type="match status" value="1"/>
</dbReference>
<evidence type="ECO:0000313" key="3">
    <source>
        <dbReference type="Proteomes" id="UP001500889"/>
    </source>
</evidence>
<sequence length="70" mass="8215">MKNPIYFLFWLIVLLWLSFIVAFIGAFFYIWTYMFAQCNNCCQGMATFFLKCVQFPGYCAAGMIHCKKPC</sequence>
<keyword evidence="1" id="KW-0812">Transmembrane</keyword>
<dbReference type="PANTHER" id="PTHR39948">
    <property type="entry name" value="GEO11419P1"/>
    <property type="match status" value="1"/>
</dbReference>
<feature type="transmembrane region" description="Helical" evidence="1">
    <location>
        <begin position="7"/>
        <end position="31"/>
    </location>
</feature>
<keyword evidence="1" id="KW-1133">Transmembrane helix</keyword>
<keyword evidence="3" id="KW-1185">Reference proteome</keyword>
<keyword evidence="1" id="KW-0472">Membrane</keyword>
<evidence type="ECO:0000313" key="2">
    <source>
        <dbReference type="EMBL" id="BFF94194.1"/>
    </source>
</evidence>
<gene>
    <name evidence="2" type="ORF">DMAD_11889</name>
</gene>
<dbReference type="AlphaFoldDB" id="A0AAU9FEV0"/>
<protein>
    <submittedName>
        <fullName evidence="2">Uncharacterized protein</fullName>
    </submittedName>
</protein>
<evidence type="ECO:0000256" key="1">
    <source>
        <dbReference type="SAM" id="Phobius"/>
    </source>
</evidence>
<dbReference type="EMBL" id="AP029264">
    <property type="protein sequence ID" value="BFF94194.1"/>
    <property type="molecule type" value="Genomic_DNA"/>
</dbReference>
<reference evidence="2 3" key="1">
    <citation type="submission" date="2024-02" db="EMBL/GenBank/DDBJ databases">
        <title>A chromosome-level genome assembly of Drosophila madeirensis, a fruit fly species endemic to Madeira island.</title>
        <authorList>
            <person name="Tomihara K."/>
            <person name="Llopart A."/>
            <person name="Yamamoto D."/>
        </authorList>
    </citation>
    <scope>NUCLEOTIDE SEQUENCE [LARGE SCALE GENOMIC DNA]</scope>
    <source>
        <strain evidence="2 3">RF1</strain>
    </source>
</reference>
<proteinExistence type="predicted"/>
<accession>A0AAU9FEV0</accession>
<organism evidence="2 3">
    <name type="scientific">Drosophila madeirensis</name>
    <name type="common">Fruit fly</name>
    <dbReference type="NCBI Taxonomy" id="30013"/>
    <lineage>
        <taxon>Eukaryota</taxon>
        <taxon>Metazoa</taxon>
        <taxon>Ecdysozoa</taxon>
        <taxon>Arthropoda</taxon>
        <taxon>Hexapoda</taxon>
        <taxon>Insecta</taxon>
        <taxon>Pterygota</taxon>
        <taxon>Neoptera</taxon>
        <taxon>Endopterygota</taxon>
        <taxon>Diptera</taxon>
        <taxon>Brachycera</taxon>
        <taxon>Muscomorpha</taxon>
        <taxon>Ephydroidea</taxon>
        <taxon>Drosophilidae</taxon>
        <taxon>Drosophila</taxon>
        <taxon>Sophophora</taxon>
    </lineage>
</organism>
<dbReference type="Proteomes" id="UP001500889">
    <property type="component" value="Chromosome U"/>
</dbReference>